<comment type="similarity">
    <text evidence="2">Belongs to the Orai family.</text>
</comment>
<feature type="transmembrane region" description="Helical" evidence="7">
    <location>
        <begin position="58"/>
        <end position="76"/>
    </location>
</feature>
<dbReference type="Pfam" id="PF07856">
    <property type="entry name" value="Orai-1"/>
    <property type="match status" value="3"/>
</dbReference>
<proteinExistence type="inferred from homology"/>
<keyword evidence="9" id="KW-1185">Reference proteome</keyword>
<protein>
    <recommendedName>
        <fullName evidence="10">SMODS and SLOG-associating 2TM effector domain-containing protein</fullName>
    </recommendedName>
</protein>
<dbReference type="PANTHER" id="PTHR31501:SF7">
    <property type="entry name" value="CALCIUM RELEASE-ACTIVATED CALCIUM CHANNEL PROTEIN 1"/>
    <property type="match status" value="1"/>
</dbReference>
<feature type="transmembrane region" description="Helical" evidence="7">
    <location>
        <begin position="88"/>
        <end position="108"/>
    </location>
</feature>
<gene>
    <name evidence="8" type="ORF">WJX73_005017</name>
</gene>
<dbReference type="GO" id="GO:0016020">
    <property type="term" value="C:membrane"/>
    <property type="evidence" value="ECO:0007669"/>
    <property type="project" value="UniProtKB-SubCell"/>
</dbReference>
<evidence type="ECO:0000313" key="8">
    <source>
        <dbReference type="EMBL" id="KAK9807099.1"/>
    </source>
</evidence>
<evidence type="ECO:0000256" key="2">
    <source>
        <dbReference type="ARBA" id="ARBA00008062"/>
    </source>
</evidence>
<evidence type="ECO:0008006" key="10">
    <source>
        <dbReference type="Google" id="ProtNLM"/>
    </source>
</evidence>
<sequence length="863" mass="98520">MEVANACLGYASERHTRQRWRAEDTEQQVLENARFLWQRFVAQNRRDADERAAQLRHLARLSALVAGFAMASFLQFGFDPDTVQSGVLLAYAASTALVAGLNMCSLTMTNLVLASILRVADNCVSAEEEAFFILECRSFALRYRKGDRPPAPRRSFRNLWDARCAGIWRRAFYMFSLGIPLFMVMMGLSAWIKFIGYEPPAIAMLVILGLGLIYFLMTHAEWVDHISNSDRHSPLNDLGASESISPRGLPYDWHLLSKMRTGRPDIMHSEPDDTASTTSRASGFEGDREVDVEGELAERWRLEDTELRLLYNARFLWKRYVDAVMNDTSDRAEELRNLAFLWVLSSAKEEAVFLTQCRMFALRFKLGDHPPAPKRNFRNFWHIRCKSAWRKAFYMFTTGALVFMVNLIFASWIKFPQPHRESACTMTIILGIALFYMIGVNIRWARNVLMDCDQESDTWGRRPKAVGLPFDWHLPPRIINLPPGFHSSLNKQTRLTGGASFRLLPPHSPYAAIWRSCQEAEGGQHKYRRPGLYRQPSFWPDARHWRQLDVAEYNVKNARTLWRRAVKRNLADLFNFDPTQINPTLQMAYAITSALTVVLQSSAMTICGLVLESILQNAGDFVSDSEEAIFMSRCFNFADRYRRGDRPPTVRRSFRAHWDLRCEPDWRYAFYMFSIGVPMFLANAALAGWIKWEGFETPAILITILLGLGIIYLTHSSSMYIAHLLSSRARKAEEEVAEHDTLPASLEWPWDWHMPPRQTAPSSLLTALSRRSSLLVRAAASFKLRSTRSGEAPLMKDLGSPSASSSGRPDASPGRDEGEQALDIHVETPRGEERTRQSSMKSANSRSHRSHSVSFDLLRDLEQ</sequence>
<organism evidence="8 9">
    <name type="scientific">Symbiochloris irregularis</name>
    <dbReference type="NCBI Taxonomy" id="706552"/>
    <lineage>
        <taxon>Eukaryota</taxon>
        <taxon>Viridiplantae</taxon>
        <taxon>Chlorophyta</taxon>
        <taxon>core chlorophytes</taxon>
        <taxon>Trebouxiophyceae</taxon>
        <taxon>Trebouxiales</taxon>
        <taxon>Trebouxiaceae</taxon>
        <taxon>Symbiochloris</taxon>
    </lineage>
</organism>
<keyword evidence="3 7" id="KW-0812">Transmembrane</keyword>
<feature type="transmembrane region" description="Helical" evidence="7">
    <location>
        <begin position="698"/>
        <end position="722"/>
    </location>
</feature>
<feature type="transmembrane region" description="Helical" evidence="7">
    <location>
        <begin position="200"/>
        <end position="217"/>
    </location>
</feature>
<feature type="transmembrane region" description="Helical" evidence="7">
    <location>
        <begin position="392"/>
        <end position="413"/>
    </location>
</feature>
<evidence type="ECO:0000256" key="7">
    <source>
        <dbReference type="SAM" id="Phobius"/>
    </source>
</evidence>
<evidence type="ECO:0000313" key="9">
    <source>
        <dbReference type="Proteomes" id="UP001465755"/>
    </source>
</evidence>
<dbReference type="InterPro" id="IPR012446">
    <property type="entry name" value="CRAC_channel"/>
</dbReference>
<dbReference type="PANTHER" id="PTHR31501">
    <property type="entry name" value="CALCIUM RELEASE-ACTIVATED CALCIUM CHANNEL PROTEIN 1"/>
    <property type="match status" value="1"/>
</dbReference>
<feature type="transmembrane region" description="Helical" evidence="7">
    <location>
        <begin position="172"/>
        <end position="194"/>
    </location>
</feature>
<accession>A0AAW1PBJ2</accession>
<feature type="compositionally biased region" description="Basic and acidic residues" evidence="6">
    <location>
        <begin position="813"/>
        <end position="836"/>
    </location>
</feature>
<evidence type="ECO:0000256" key="6">
    <source>
        <dbReference type="SAM" id="MobiDB-lite"/>
    </source>
</evidence>
<keyword evidence="5 7" id="KW-0472">Membrane</keyword>
<reference evidence="8 9" key="1">
    <citation type="journal article" date="2024" name="Nat. Commun.">
        <title>Phylogenomics reveals the evolutionary origins of lichenization in chlorophyte algae.</title>
        <authorList>
            <person name="Puginier C."/>
            <person name="Libourel C."/>
            <person name="Otte J."/>
            <person name="Skaloud P."/>
            <person name="Haon M."/>
            <person name="Grisel S."/>
            <person name="Petersen M."/>
            <person name="Berrin J.G."/>
            <person name="Delaux P.M."/>
            <person name="Dal Grande F."/>
            <person name="Keller J."/>
        </authorList>
    </citation>
    <scope>NUCLEOTIDE SEQUENCE [LARGE SCALE GENOMIC DNA]</scope>
    <source>
        <strain evidence="8 9">SAG 2036</strain>
    </source>
</reference>
<keyword evidence="4 7" id="KW-1133">Transmembrane helix</keyword>
<feature type="transmembrane region" description="Helical" evidence="7">
    <location>
        <begin position="425"/>
        <end position="444"/>
    </location>
</feature>
<feature type="region of interest" description="Disordered" evidence="6">
    <location>
        <begin position="791"/>
        <end position="863"/>
    </location>
</feature>
<comment type="caution">
    <text evidence="8">The sequence shown here is derived from an EMBL/GenBank/DDBJ whole genome shotgun (WGS) entry which is preliminary data.</text>
</comment>
<evidence type="ECO:0000256" key="4">
    <source>
        <dbReference type="ARBA" id="ARBA00022989"/>
    </source>
</evidence>
<feature type="transmembrane region" description="Helical" evidence="7">
    <location>
        <begin position="668"/>
        <end position="692"/>
    </location>
</feature>
<evidence type="ECO:0000256" key="5">
    <source>
        <dbReference type="ARBA" id="ARBA00023136"/>
    </source>
</evidence>
<dbReference type="AlphaFoldDB" id="A0AAW1PBJ2"/>
<dbReference type="Proteomes" id="UP001465755">
    <property type="component" value="Unassembled WGS sequence"/>
</dbReference>
<comment type="subcellular location">
    <subcellularLocation>
        <location evidence="1">Membrane</location>
        <topology evidence="1">Multi-pass membrane protein</topology>
    </subcellularLocation>
</comment>
<evidence type="ECO:0000256" key="3">
    <source>
        <dbReference type="ARBA" id="ARBA00022692"/>
    </source>
</evidence>
<dbReference type="EMBL" id="JALJOQ010000034">
    <property type="protein sequence ID" value="KAK9807099.1"/>
    <property type="molecule type" value="Genomic_DNA"/>
</dbReference>
<dbReference type="InterPro" id="IPR038350">
    <property type="entry name" value="Orai_sf"/>
</dbReference>
<name>A0AAW1PBJ2_9CHLO</name>
<evidence type="ECO:0000256" key="1">
    <source>
        <dbReference type="ARBA" id="ARBA00004141"/>
    </source>
</evidence>
<dbReference type="Gene3D" id="1.20.140.140">
    <property type="entry name" value="Calcium release-activated calcium channel protein Orai"/>
    <property type="match status" value="3"/>
</dbReference>
<feature type="region of interest" description="Disordered" evidence="6">
    <location>
        <begin position="264"/>
        <end position="289"/>
    </location>
</feature>